<dbReference type="KEGG" id="abas:ACPOL_0130"/>
<feature type="domain" description="Flagellar motor switch protein FliN-like C-terminal" evidence="1">
    <location>
        <begin position="44"/>
        <end position="114"/>
    </location>
</feature>
<dbReference type="InterPro" id="IPR001543">
    <property type="entry name" value="FliN-like_C"/>
</dbReference>
<dbReference type="Proteomes" id="UP000253606">
    <property type="component" value="Chromosome"/>
</dbReference>
<dbReference type="InterPro" id="IPR036429">
    <property type="entry name" value="SpoA-like_sf"/>
</dbReference>
<accession>A0A2Z5FSQ5</accession>
<proteinExistence type="predicted"/>
<organism evidence="2 3">
    <name type="scientific">Acidisarcina polymorpha</name>
    <dbReference type="NCBI Taxonomy" id="2211140"/>
    <lineage>
        <taxon>Bacteria</taxon>
        <taxon>Pseudomonadati</taxon>
        <taxon>Acidobacteriota</taxon>
        <taxon>Terriglobia</taxon>
        <taxon>Terriglobales</taxon>
        <taxon>Acidobacteriaceae</taxon>
        <taxon>Acidisarcina</taxon>
    </lineage>
</organism>
<dbReference type="Gene3D" id="2.30.330.10">
    <property type="entry name" value="SpoA-like"/>
    <property type="match status" value="1"/>
</dbReference>
<dbReference type="AlphaFoldDB" id="A0A2Z5FSQ5"/>
<evidence type="ECO:0000259" key="1">
    <source>
        <dbReference type="Pfam" id="PF01052"/>
    </source>
</evidence>
<name>A0A2Z5FSQ5_9BACT</name>
<evidence type="ECO:0000313" key="2">
    <source>
        <dbReference type="EMBL" id="AXC09515.1"/>
    </source>
</evidence>
<dbReference type="EMBL" id="CP030840">
    <property type="protein sequence ID" value="AXC09515.1"/>
    <property type="molecule type" value="Genomic_DNA"/>
</dbReference>
<evidence type="ECO:0000313" key="3">
    <source>
        <dbReference type="Proteomes" id="UP000253606"/>
    </source>
</evidence>
<sequence>MTERATAEDKAAGEEAGIAGVALLRPTGSHASDPPFDGRLQLARISGLPVQLDVRVPLPNFRVGDLMALAPGRVVPSAWPSTDDVPLTCGDVHLVWTEFEVVDQTLAVRVTRLV</sequence>
<dbReference type="SUPFAM" id="SSF101801">
    <property type="entry name" value="Surface presentation of antigens (SPOA)"/>
    <property type="match status" value="1"/>
</dbReference>
<keyword evidence="3" id="KW-1185">Reference proteome</keyword>
<gene>
    <name evidence="2" type="ORF">ACPOL_0130</name>
</gene>
<dbReference type="Pfam" id="PF01052">
    <property type="entry name" value="FliMN_C"/>
    <property type="match status" value="1"/>
</dbReference>
<reference evidence="2 3" key="1">
    <citation type="journal article" date="2018" name="Front. Microbiol.">
        <title>Hydrolytic Capabilities as a Key to Environmental Success: Chitinolytic and Cellulolytic Acidobacteria From Acidic Sub-arctic Soils and Boreal Peatlands.</title>
        <authorList>
            <person name="Belova S.E."/>
            <person name="Ravin N.V."/>
            <person name="Pankratov T.A."/>
            <person name="Rakitin A.L."/>
            <person name="Ivanova A.A."/>
            <person name="Beletsky A.V."/>
            <person name="Mardanov A.V."/>
            <person name="Sinninghe Damste J.S."/>
            <person name="Dedysh S.N."/>
        </authorList>
    </citation>
    <scope>NUCLEOTIDE SEQUENCE [LARGE SCALE GENOMIC DNA]</scope>
    <source>
        <strain evidence="2 3">SBC82</strain>
    </source>
</reference>
<protein>
    <recommendedName>
        <fullName evidence="1">Flagellar motor switch protein FliN-like C-terminal domain-containing protein</fullName>
    </recommendedName>
</protein>